<dbReference type="InterPro" id="IPR001250">
    <property type="entry name" value="Man6P_Isoase-1"/>
</dbReference>
<dbReference type="PANTHER" id="PTHR10309">
    <property type="entry name" value="MANNOSE-6-PHOSPHATE ISOMERASE"/>
    <property type="match status" value="1"/>
</dbReference>
<feature type="active site" evidence="7">
    <location>
        <position position="279"/>
    </location>
</feature>
<dbReference type="EC" id="5.3.1.8" evidence="3"/>
<dbReference type="GO" id="GO:0005975">
    <property type="term" value="P:carbohydrate metabolic process"/>
    <property type="evidence" value="ECO:0007669"/>
    <property type="project" value="InterPro"/>
</dbReference>
<keyword evidence="5 8" id="KW-0862">Zinc</keyword>
<dbReference type="InterPro" id="IPR046457">
    <property type="entry name" value="PMI_typeI_cat"/>
</dbReference>
<evidence type="ECO:0000256" key="2">
    <source>
        <dbReference type="ARBA" id="ARBA00010772"/>
    </source>
</evidence>
<evidence type="ECO:0000256" key="8">
    <source>
        <dbReference type="PIRSR" id="PIRSR001480-2"/>
    </source>
</evidence>
<feature type="domain" description="Phosphomannose isomerase type I catalytic" evidence="9">
    <location>
        <begin position="4"/>
        <end position="147"/>
    </location>
</feature>
<dbReference type="GO" id="GO:0009298">
    <property type="term" value="P:GDP-mannose biosynthetic process"/>
    <property type="evidence" value="ECO:0007669"/>
    <property type="project" value="InterPro"/>
</dbReference>
<dbReference type="GO" id="GO:0004476">
    <property type="term" value="F:mannose-6-phosphate isomerase activity"/>
    <property type="evidence" value="ECO:0007669"/>
    <property type="project" value="UniProtKB-EC"/>
</dbReference>
<dbReference type="GO" id="GO:0008270">
    <property type="term" value="F:zinc ion binding"/>
    <property type="evidence" value="ECO:0007669"/>
    <property type="project" value="InterPro"/>
</dbReference>
<keyword evidence="11" id="KW-1185">Reference proteome</keyword>
<dbReference type="RefSeq" id="WP_085513401.1">
    <property type="nucleotide sequence ID" value="NZ_FXAP01000005.1"/>
</dbReference>
<sequence length="399" mass="41528">MFVPLRATPRDYAWGSSTAIAEVLGSEPSGRPEAELWLGAHPGAPTAIADPSTVGGYADLERWLAADPAALGGRGSLPFLLKVLAAAHPLSLQAHPDLDRAAAGFAAENARGVPLDAPHRNYKDALHKPELIVALRDGFEALCGFRELAATDALLVELVASAPDPAAAARISMLRGMLAAPDGLRDTVRILLEQLPGGLLDALVASAAAPGSGAFDAERALVGRLAEGYPGDPGIAVALLLNLVTLRAGEALYLPAGNIHAYLRGIGVELMAASDNVLRGGLTPKHVDVPELLEVLEFEPRPVPWLTPTDLGGGFSLFVPDVPDFELLRVDLPAEPSERDPSFRLPGPGIAIVTDGSVRLAGATSSIELGRGGYAFITPDEAELRFSGTGTLFLATTQA</sequence>
<protein>
    <recommendedName>
        <fullName evidence="3">mannose-6-phosphate isomerase</fullName>
        <ecNumber evidence="3">5.3.1.8</ecNumber>
    </recommendedName>
</protein>
<evidence type="ECO:0000256" key="7">
    <source>
        <dbReference type="PIRSR" id="PIRSR001480-1"/>
    </source>
</evidence>
<feature type="binding site" evidence="8">
    <location>
        <position position="130"/>
    </location>
    <ligand>
        <name>Zn(2+)</name>
        <dbReference type="ChEBI" id="CHEBI:29105"/>
    </ligand>
</feature>
<feature type="binding site" evidence="8">
    <location>
        <position position="93"/>
    </location>
    <ligand>
        <name>Zn(2+)</name>
        <dbReference type="ChEBI" id="CHEBI:29105"/>
    </ligand>
</feature>
<name>A0A3N2C4H5_9MICO</name>
<dbReference type="Gene3D" id="1.10.441.10">
    <property type="entry name" value="Phosphomannose Isomerase, domain 2"/>
    <property type="match status" value="1"/>
</dbReference>
<proteinExistence type="inferred from homology"/>
<dbReference type="GO" id="GO:0005829">
    <property type="term" value="C:cytosol"/>
    <property type="evidence" value="ECO:0007669"/>
    <property type="project" value="TreeGrafter"/>
</dbReference>
<dbReference type="InterPro" id="IPR014710">
    <property type="entry name" value="RmlC-like_jellyroll"/>
</dbReference>
<dbReference type="EMBL" id="RKHL01000001">
    <property type="protein sequence ID" value="ROR82415.1"/>
    <property type="molecule type" value="Genomic_DNA"/>
</dbReference>
<evidence type="ECO:0000313" key="11">
    <source>
        <dbReference type="Proteomes" id="UP000266915"/>
    </source>
</evidence>
<accession>A0A3N2C4H5</accession>
<dbReference type="SUPFAM" id="SSF51182">
    <property type="entry name" value="RmlC-like cupins"/>
    <property type="match status" value="1"/>
</dbReference>
<dbReference type="PRINTS" id="PR00714">
    <property type="entry name" value="MAN6PISMRASE"/>
</dbReference>
<gene>
    <name evidence="10" type="ORF">EDD42_2505</name>
</gene>
<dbReference type="AlphaFoldDB" id="A0A3N2C4H5"/>
<dbReference type="InterPro" id="IPR016305">
    <property type="entry name" value="Mannose-6-P_Isomerase"/>
</dbReference>
<keyword evidence="6 10" id="KW-0413">Isomerase</keyword>
<reference evidence="10 11" key="1">
    <citation type="submission" date="2018-11" db="EMBL/GenBank/DDBJ databases">
        <title>Sequencing the genomes of 1000 actinobacteria strains.</title>
        <authorList>
            <person name="Klenk H.-P."/>
        </authorList>
    </citation>
    <scope>NUCLEOTIDE SEQUENCE [LARGE SCALE GENOMIC DNA]</scope>
    <source>
        <strain evidence="10 11">DSM 14012</strain>
    </source>
</reference>
<dbReference type="Gene3D" id="2.60.120.10">
    <property type="entry name" value="Jelly Rolls"/>
    <property type="match status" value="2"/>
</dbReference>
<evidence type="ECO:0000259" key="9">
    <source>
        <dbReference type="Pfam" id="PF20511"/>
    </source>
</evidence>
<evidence type="ECO:0000256" key="3">
    <source>
        <dbReference type="ARBA" id="ARBA00011956"/>
    </source>
</evidence>
<organism evidence="10 11">
    <name type="scientific">Plantibacter flavus</name>
    <dbReference type="NCBI Taxonomy" id="150123"/>
    <lineage>
        <taxon>Bacteria</taxon>
        <taxon>Bacillati</taxon>
        <taxon>Actinomycetota</taxon>
        <taxon>Actinomycetes</taxon>
        <taxon>Micrococcales</taxon>
        <taxon>Microbacteriaceae</taxon>
        <taxon>Plantibacter</taxon>
    </lineage>
</organism>
<dbReference type="PANTHER" id="PTHR10309:SF0">
    <property type="entry name" value="MANNOSE-6-PHOSPHATE ISOMERASE"/>
    <property type="match status" value="1"/>
</dbReference>
<dbReference type="Pfam" id="PF20511">
    <property type="entry name" value="PMI_typeI_cat"/>
    <property type="match status" value="1"/>
</dbReference>
<evidence type="ECO:0000256" key="4">
    <source>
        <dbReference type="ARBA" id="ARBA00022723"/>
    </source>
</evidence>
<comment type="catalytic activity">
    <reaction evidence="1">
        <text>D-mannose 6-phosphate = D-fructose 6-phosphate</text>
        <dbReference type="Rhea" id="RHEA:12356"/>
        <dbReference type="ChEBI" id="CHEBI:58735"/>
        <dbReference type="ChEBI" id="CHEBI:61527"/>
        <dbReference type="EC" id="5.3.1.8"/>
    </reaction>
</comment>
<evidence type="ECO:0000256" key="5">
    <source>
        <dbReference type="ARBA" id="ARBA00022833"/>
    </source>
</evidence>
<comment type="caution">
    <text evidence="10">The sequence shown here is derived from an EMBL/GenBank/DDBJ whole genome shotgun (WGS) entry which is preliminary data.</text>
</comment>
<comment type="similarity">
    <text evidence="2">Belongs to the mannose-6-phosphate isomerase type 1 family.</text>
</comment>
<evidence type="ECO:0000256" key="6">
    <source>
        <dbReference type="ARBA" id="ARBA00023235"/>
    </source>
</evidence>
<evidence type="ECO:0000256" key="1">
    <source>
        <dbReference type="ARBA" id="ARBA00000757"/>
    </source>
</evidence>
<dbReference type="PIRSF" id="PIRSF001480">
    <property type="entry name" value="Mannose-6-phosphate_isomerase"/>
    <property type="match status" value="1"/>
</dbReference>
<feature type="binding site" evidence="8">
    <location>
        <position position="260"/>
    </location>
    <ligand>
        <name>Zn(2+)</name>
        <dbReference type="ChEBI" id="CHEBI:29105"/>
    </ligand>
</feature>
<dbReference type="NCBIfam" id="TIGR00218">
    <property type="entry name" value="manA"/>
    <property type="match status" value="1"/>
</dbReference>
<dbReference type="Proteomes" id="UP000266915">
    <property type="component" value="Unassembled WGS sequence"/>
</dbReference>
<dbReference type="InterPro" id="IPR011051">
    <property type="entry name" value="RmlC_Cupin_sf"/>
</dbReference>
<feature type="binding site" evidence="8">
    <location>
        <position position="95"/>
    </location>
    <ligand>
        <name>Zn(2+)</name>
        <dbReference type="ChEBI" id="CHEBI:29105"/>
    </ligand>
</feature>
<comment type="cofactor">
    <cofactor evidence="8">
        <name>Zn(2+)</name>
        <dbReference type="ChEBI" id="CHEBI:29105"/>
    </cofactor>
    <text evidence="8">Binds 1 zinc ion per subunit.</text>
</comment>
<keyword evidence="4 8" id="KW-0479">Metal-binding</keyword>
<dbReference type="CDD" id="cd07011">
    <property type="entry name" value="cupin_PMI_type_I_N"/>
    <property type="match status" value="1"/>
</dbReference>
<evidence type="ECO:0000313" key="10">
    <source>
        <dbReference type="EMBL" id="ROR82415.1"/>
    </source>
</evidence>